<dbReference type="GO" id="GO:0005788">
    <property type="term" value="C:endoplasmic reticulum lumen"/>
    <property type="evidence" value="ECO:0007669"/>
    <property type="project" value="UniProtKB-SubCell"/>
</dbReference>
<feature type="domain" description="UGGT thioredoxin-like" evidence="12">
    <location>
        <begin position="400"/>
        <end position="540"/>
    </location>
</feature>
<dbReference type="GO" id="GO:0051082">
    <property type="term" value="F:unfolded protein binding"/>
    <property type="evidence" value="ECO:0007669"/>
    <property type="project" value="TreeGrafter"/>
</dbReference>
<evidence type="ECO:0000259" key="13">
    <source>
        <dbReference type="Pfam" id="PF18402"/>
    </source>
</evidence>
<evidence type="ECO:0000256" key="8">
    <source>
        <dbReference type="ARBA" id="ARBA00023180"/>
    </source>
</evidence>
<evidence type="ECO:0000313" key="16">
    <source>
        <dbReference type="EMBL" id="KAK0547098.1"/>
    </source>
</evidence>
<dbReference type="InterPro" id="IPR040497">
    <property type="entry name" value="Glyco_transf_24"/>
</dbReference>
<feature type="domain" description="Glucosyltransferase 24 catalytic" evidence="15">
    <location>
        <begin position="1457"/>
        <end position="1723"/>
    </location>
</feature>
<evidence type="ECO:0000259" key="11">
    <source>
        <dbReference type="Pfam" id="PF18400"/>
    </source>
</evidence>
<comment type="cofactor">
    <cofactor evidence="1">
        <name>Ca(2+)</name>
        <dbReference type="ChEBI" id="CHEBI:29108"/>
    </cofactor>
</comment>
<dbReference type="Pfam" id="PF18401">
    <property type="entry name" value="Thioredoxin_13"/>
    <property type="match status" value="1"/>
</dbReference>
<dbReference type="Pfam" id="PF18400">
    <property type="entry name" value="Thioredoxin_12"/>
    <property type="match status" value="1"/>
</dbReference>
<dbReference type="InterPro" id="IPR040693">
    <property type="entry name" value="UGGT_TRXL_1"/>
</dbReference>
<dbReference type="Pfam" id="PF18403">
    <property type="entry name" value="Thioredoxin_15"/>
    <property type="match status" value="1"/>
</dbReference>
<dbReference type="CDD" id="cd06432">
    <property type="entry name" value="GT8_HUGT1_C_like"/>
    <property type="match status" value="1"/>
</dbReference>
<feature type="compositionally biased region" description="Basic and acidic residues" evidence="9">
    <location>
        <begin position="1754"/>
        <end position="1764"/>
    </location>
</feature>
<keyword evidence="17" id="KW-1185">Reference proteome</keyword>
<gene>
    <name evidence="16" type="primary">KRE5</name>
    <name evidence="16" type="ORF">OC846_004998</name>
</gene>
<comment type="pathway">
    <text evidence="3">Protein modification; protein glycosylation.</text>
</comment>
<comment type="subcellular location">
    <subcellularLocation>
        <location evidence="2">Endoplasmic reticulum lumen</location>
    </subcellularLocation>
</comment>
<dbReference type="Gene3D" id="3.90.550.10">
    <property type="entry name" value="Spore Coat Polysaccharide Biosynthesis Protein SpsA, Chain A"/>
    <property type="match status" value="1"/>
</dbReference>
<dbReference type="InterPro" id="IPR040694">
    <property type="entry name" value="UGGT_TRXL_2"/>
</dbReference>
<dbReference type="EMBL" id="JAPDMZ010000171">
    <property type="protein sequence ID" value="KAK0547098.1"/>
    <property type="molecule type" value="Genomic_DNA"/>
</dbReference>
<proteinExistence type="inferred from homology"/>
<dbReference type="Pfam" id="PF18404">
    <property type="entry name" value="Glyco_transf_24"/>
    <property type="match status" value="1"/>
</dbReference>
<dbReference type="PANTHER" id="PTHR11226:SF0">
    <property type="entry name" value="UDP-GLUCOSE:GLYCOPROTEIN GLUCOSYLTRANSFERASE"/>
    <property type="match status" value="1"/>
</dbReference>
<keyword evidence="5" id="KW-0808">Transferase</keyword>
<evidence type="ECO:0000256" key="9">
    <source>
        <dbReference type="SAM" id="MobiDB-lite"/>
    </source>
</evidence>
<dbReference type="Pfam" id="PF06427">
    <property type="entry name" value="UDP-g_GGTase"/>
    <property type="match status" value="1"/>
</dbReference>
<feature type="domain" description="UGGT thioredoxin-like" evidence="11">
    <location>
        <begin position="49"/>
        <end position="289"/>
    </location>
</feature>
<evidence type="ECO:0000256" key="7">
    <source>
        <dbReference type="ARBA" id="ARBA00022824"/>
    </source>
</evidence>
<dbReference type="InterPro" id="IPR040692">
    <property type="entry name" value="UGGT_TRXL_3"/>
</dbReference>
<dbReference type="InterPro" id="IPR040525">
    <property type="entry name" value="UGGT_TRXL_4"/>
</dbReference>
<dbReference type="InterPro" id="IPR029044">
    <property type="entry name" value="Nucleotide-diphossugar_trans"/>
</dbReference>
<keyword evidence="8" id="KW-0325">Glycoprotein</keyword>
<sequence>MRIPGALAAAAVLGSSWTAVYATSSGSTSSASPSPPVHIKLRGPWPVQSPLLLEALEATASEDANAFFPLLNDITGPKALTEGSESTGTDPGLALAQASSQQVYRAVHKHLDKLNYLADHAARQNFNLSLALHAEAAKVEAFWQVYATNGLEERWTKQTQGLIKDNSQTEARESCGSWVDLQGQVICNSEELQEVLSKISEKKPQAPSPALLPFDHVLPAPLPNSGSNAGLDGESDSYTAVLYADPYSANFFKLHTLLFQAAVGPKSKDHTAPASRLQYILRWRPPPQRLTSISDTDASAGVSPAVSPRLAPYNRRKSYLPSYGGTLDLKKVDYLVIDDRKLKHLSDGKDAGGADGHKDTPALLELEDRQKEREEKSFMKDLLAGGKAAADQESTAEGSMGDLNAEEIESLGMRATTLILQSPDPLLTLRQLSHNFPTYAVALARSYEDRLAPGGTEVEMKGFDAAQEIYQRQGYAVQAGSSDMWLNGRGLAESELWPLSMVEVLRKERRIIRALENIHPSVNRTQAVDLLQFPAISRAATGGGQNSGPSGGPPGEEVETIFFDASDRIERRLLTGGEGDVADVQGPITYWNNVEKDDFYKRYPSALRTLLRPAWPGSLPTIRRNLFNVVLVMDLRRHETIRMLTEQVAMTIPRVGIRWGFVPGGLEVQATSGEATESATLARLYYFAFLNLEINQVTTFLLRVASKTDNTGPISVDLVRTELVAALKHAGKKVPSGDSKVWPQYVDNELLQGKVDEVEKLLKAAIDYTVRLRATAQDHERGHMFVNGQHLPFSGTALHALNSLISEQLQRFSRELYRGNINEDADVEHHFYDLAEAFSSRPSLVFPRPDMETGAAPVTRIVDLLEATSGFPSSGQVVNSFIYPSAEQDGAAAPTPNATAWVVGDLDTVEGVTLVQQALELVLESSVRLGFVHRPSRHSAATQTEIAAPRLSIFLYQLISKGALKHVAAEEMKTVLADFANAIPLSNVVPVGKIHDNVAESSEHQHQMKSSPDAATSELFANFVKEAGWHLADAVESTSFWQQADLFAQRLGVQADTSAVVVGGRVLTVPKDGATADDLRTLLKYETIRRIQPVVDGLAHVGVALEDLGRESYTDTVTLASSILAKAFTQDPADGIGRDGLQRRSHALERLPTPDSSFEIGTHDSASFRLVAMINPLSERAQRMIAIIELLSKFEDVWIKVIFNPNPLLTELPLKRFYRFSAPHELAFVANEEVSPSLTFFDMPQQAVLTMGLEAPSAWLTMPEEAIYDLDNIRLKDVPPQERQGGVSATYEIKHVLIEGHAQSDGRTPPRGLQLVLESPDGSQQLDTIVMANLAYFQFKARPGMFHLTIREGRSRDIYELESVGTHGISSPNVSVTGNIVILNSLNGLTILPKFVKRPGMEDEEVLEEDIDKTLAEGMDSKKTSFFGQARSAVSSLAKQATNLIGTTGSGRTNAAINIFTVASGHLYERMTYIMILSVLKHTKSTVKFWFIENFLSPSFKEFIPHLAAEYGFQYELITYAWPHWLRAQREKQRVIWGYKILFLDVLFPLDLDKVIFVDADQIVRTDMKELVDVDLHGAPYGYPPMGNDSYDMDNFRFWEQGYWKDFLRGKPYHISALYVVDLNRFREVAAGDILRGQYQGLSSDPASLANLDQDLPNHLQHTVPIHTLDKTWLWCETWCSTEWLPQAKTIDLCSNPKTKEPKLDRARRQIPEWTKYDDEVAAFAQRLAEANRLGKNVVAPAEVERIAVKERMEEVKEDVERPQQDASDTQPPAGRLHDEL</sequence>
<dbReference type="GO" id="GO:0036503">
    <property type="term" value="P:ERAD pathway"/>
    <property type="evidence" value="ECO:0007669"/>
    <property type="project" value="TreeGrafter"/>
</dbReference>
<keyword evidence="7" id="KW-0256">Endoplasmic reticulum</keyword>
<evidence type="ECO:0000256" key="4">
    <source>
        <dbReference type="ARBA" id="ARBA00006351"/>
    </source>
</evidence>
<feature type="domain" description="UGGT thioredoxin-like" evidence="13">
    <location>
        <begin position="563"/>
        <end position="844"/>
    </location>
</feature>
<feature type="signal peptide" evidence="10">
    <location>
        <begin position="1"/>
        <end position="22"/>
    </location>
</feature>
<comment type="similarity">
    <text evidence="4">Belongs to the glycosyltransferase 8 family.</text>
</comment>
<organism evidence="16 17">
    <name type="scientific">Tilletia horrida</name>
    <dbReference type="NCBI Taxonomy" id="155126"/>
    <lineage>
        <taxon>Eukaryota</taxon>
        <taxon>Fungi</taxon>
        <taxon>Dikarya</taxon>
        <taxon>Basidiomycota</taxon>
        <taxon>Ustilaginomycotina</taxon>
        <taxon>Exobasidiomycetes</taxon>
        <taxon>Tilletiales</taxon>
        <taxon>Tilletiaceae</taxon>
        <taxon>Tilletia</taxon>
    </lineage>
</organism>
<evidence type="ECO:0000256" key="1">
    <source>
        <dbReference type="ARBA" id="ARBA00001913"/>
    </source>
</evidence>
<dbReference type="Proteomes" id="UP001176517">
    <property type="component" value="Unassembled WGS sequence"/>
</dbReference>
<evidence type="ECO:0000256" key="3">
    <source>
        <dbReference type="ARBA" id="ARBA00004922"/>
    </source>
</evidence>
<dbReference type="SUPFAM" id="SSF53448">
    <property type="entry name" value="Nucleotide-diphospho-sugar transferases"/>
    <property type="match status" value="1"/>
</dbReference>
<dbReference type="Pfam" id="PF18402">
    <property type="entry name" value="Thioredoxin_14"/>
    <property type="match status" value="1"/>
</dbReference>
<evidence type="ECO:0000259" key="14">
    <source>
        <dbReference type="Pfam" id="PF18403"/>
    </source>
</evidence>
<evidence type="ECO:0000313" key="17">
    <source>
        <dbReference type="Proteomes" id="UP001176517"/>
    </source>
</evidence>
<evidence type="ECO:0000259" key="15">
    <source>
        <dbReference type="Pfam" id="PF18404"/>
    </source>
</evidence>
<feature type="domain" description="UDP-glucose:glycoprotein glucosyltransferase thioredoxin-like" evidence="14">
    <location>
        <begin position="894"/>
        <end position="1125"/>
    </location>
</feature>
<evidence type="ECO:0000259" key="12">
    <source>
        <dbReference type="Pfam" id="PF18401"/>
    </source>
</evidence>
<evidence type="ECO:0000256" key="2">
    <source>
        <dbReference type="ARBA" id="ARBA00004319"/>
    </source>
</evidence>
<evidence type="ECO:0000256" key="10">
    <source>
        <dbReference type="SAM" id="SignalP"/>
    </source>
</evidence>
<dbReference type="GO" id="GO:0003980">
    <property type="term" value="F:UDP-glucose:glycoprotein glucosyltransferase activity"/>
    <property type="evidence" value="ECO:0007669"/>
    <property type="project" value="InterPro"/>
</dbReference>
<dbReference type="InterPro" id="IPR009448">
    <property type="entry name" value="UDP-g_GGtrans"/>
</dbReference>
<name>A0AAN6GPF2_9BASI</name>
<accession>A0AAN6GPF2</accession>
<evidence type="ECO:0000256" key="6">
    <source>
        <dbReference type="ARBA" id="ARBA00022729"/>
    </source>
</evidence>
<dbReference type="GO" id="GO:0018279">
    <property type="term" value="P:protein N-linked glycosylation via asparagine"/>
    <property type="evidence" value="ECO:0007669"/>
    <property type="project" value="TreeGrafter"/>
</dbReference>
<reference evidence="16" key="1">
    <citation type="journal article" date="2023" name="PhytoFront">
        <title>Draft Genome Resources of Seven Strains of Tilletia horrida, Causal Agent of Kernel Smut of Rice.</title>
        <authorList>
            <person name="Khanal S."/>
            <person name="Antony Babu S."/>
            <person name="Zhou X.G."/>
        </authorList>
    </citation>
    <scope>NUCLEOTIDE SEQUENCE</scope>
    <source>
        <strain evidence="16">TX6</strain>
    </source>
</reference>
<protein>
    <submittedName>
        <fullName evidence="16">Killer toxin resistant protein</fullName>
    </submittedName>
</protein>
<keyword evidence="6 10" id="KW-0732">Signal</keyword>
<comment type="caution">
    <text evidence="16">The sequence shown here is derived from an EMBL/GenBank/DDBJ whole genome shotgun (WGS) entry which is preliminary data.</text>
</comment>
<dbReference type="PANTHER" id="PTHR11226">
    <property type="entry name" value="UDP-GLUCOSE GLYCOPROTEIN:GLUCOSYLTRANSFERASE"/>
    <property type="match status" value="1"/>
</dbReference>
<evidence type="ECO:0000256" key="5">
    <source>
        <dbReference type="ARBA" id="ARBA00022679"/>
    </source>
</evidence>
<feature type="region of interest" description="Disordered" evidence="9">
    <location>
        <begin position="1754"/>
        <end position="1781"/>
    </location>
</feature>
<dbReference type="FunFam" id="3.90.550.10:FF:000065">
    <property type="entry name" value="UDP-glucose:glycoprotein glucosyltransferase, putative"/>
    <property type="match status" value="1"/>
</dbReference>
<feature type="chain" id="PRO_5042940950" evidence="10">
    <location>
        <begin position="23"/>
        <end position="1781"/>
    </location>
</feature>